<dbReference type="Gene3D" id="3.30.420.100">
    <property type="match status" value="1"/>
</dbReference>
<dbReference type="FunFam" id="3.30.420.100:FF:000001">
    <property type="entry name" value="50S ribosomal protein L18"/>
    <property type="match status" value="1"/>
</dbReference>
<evidence type="ECO:0000256" key="5">
    <source>
        <dbReference type="ARBA" id="ARBA00023274"/>
    </source>
</evidence>
<dbReference type="GO" id="GO:0008097">
    <property type="term" value="F:5S rRNA binding"/>
    <property type="evidence" value="ECO:0007669"/>
    <property type="project" value="TreeGrafter"/>
</dbReference>
<keyword evidence="4 6" id="KW-0689">Ribosomal protein</keyword>
<dbReference type="GO" id="GO:0022625">
    <property type="term" value="C:cytosolic large ribosomal subunit"/>
    <property type="evidence" value="ECO:0007669"/>
    <property type="project" value="TreeGrafter"/>
</dbReference>
<sequence>MFSKVDKNAIRVNRHYRQRKDLVGSAERPRLNVYRSTTHIYAQVIDDTVGNTLVAASTLDAEIKGKIEGKSKVEQAALVGELVGARAKAKGVTKVVFDRGGYLYTGRVAALADGARKAGLDF</sequence>
<protein>
    <submittedName>
        <fullName evidence="6">50S ribosomal protein L18</fullName>
    </submittedName>
</protein>
<dbReference type="HAMAP" id="MF_01337_B">
    <property type="entry name" value="Ribosomal_uL18_B"/>
    <property type="match status" value="1"/>
</dbReference>
<dbReference type="AlphaFoldDB" id="A0A644ZXR4"/>
<comment type="similarity">
    <text evidence="1">Belongs to the universal ribosomal protein uL18 family.</text>
</comment>
<evidence type="ECO:0000256" key="3">
    <source>
        <dbReference type="ARBA" id="ARBA00022884"/>
    </source>
</evidence>
<dbReference type="PANTHER" id="PTHR12899:SF3">
    <property type="entry name" value="LARGE RIBOSOMAL SUBUNIT PROTEIN UL18M"/>
    <property type="match status" value="1"/>
</dbReference>
<evidence type="ECO:0000256" key="1">
    <source>
        <dbReference type="ARBA" id="ARBA00007116"/>
    </source>
</evidence>
<comment type="caution">
    <text evidence="6">The sequence shown here is derived from an EMBL/GenBank/DDBJ whole genome shotgun (WGS) entry which is preliminary data.</text>
</comment>
<evidence type="ECO:0000256" key="4">
    <source>
        <dbReference type="ARBA" id="ARBA00022980"/>
    </source>
</evidence>
<keyword evidence="5" id="KW-0687">Ribonucleoprotein</keyword>
<evidence type="ECO:0000313" key="6">
    <source>
        <dbReference type="EMBL" id="MPM43433.1"/>
    </source>
</evidence>
<dbReference type="SUPFAM" id="SSF53137">
    <property type="entry name" value="Translational machinery components"/>
    <property type="match status" value="1"/>
</dbReference>
<reference evidence="6" key="1">
    <citation type="submission" date="2019-08" db="EMBL/GenBank/DDBJ databases">
        <authorList>
            <person name="Kucharzyk K."/>
            <person name="Murdoch R.W."/>
            <person name="Higgins S."/>
            <person name="Loffler F."/>
        </authorList>
    </citation>
    <scope>NUCLEOTIDE SEQUENCE</scope>
</reference>
<dbReference type="GO" id="GO:0006412">
    <property type="term" value="P:translation"/>
    <property type="evidence" value="ECO:0007669"/>
    <property type="project" value="InterPro"/>
</dbReference>
<dbReference type="Pfam" id="PF00861">
    <property type="entry name" value="Ribosomal_L18p"/>
    <property type="match status" value="1"/>
</dbReference>
<dbReference type="NCBIfam" id="TIGR00060">
    <property type="entry name" value="L18_bact"/>
    <property type="match status" value="1"/>
</dbReference>
<keyword evidence="2" id="KW-0699">rRNA-binding</keyword>
<dbReference type="InterPro" id="IPR057268">
    <property type="entry name" value="Ribosomal_L18"/>
</dbReference>
<accession>A0A644ZXR4</accession>
<dbReference type="InterPro" id="IPR004389">
    <property type="entry name" value="Ribosomal_uL18_bac-type"/>
</dbReference>
<proteinExistence type="inferred from homology"/>
<dbReference type="EMBL" id="VSSQ01010100">
    <property type="protein sequence ID" value="MPM43433.1"/>
    <property type="molecule type" value="Genomic_DNA"/>
</dbReference>
<dbReference type="GO" id="GO:0003735">
    <property type="term" value="F:structural constituent of ribosome"/>
    <property type="evidence" value="ECO:0007669"/>
    <property type="project" value="InterPro"/>
</dbReference>
<dbReference type="CDD" id="cd00432">
    <property type="entry name" value="Ribosomal_L18_L5e"/>
    <property type="match status" value="1"/>
</dbReference>
<organism evidence="6">
    <name type="scientific">bioreactor metagenome</name>
    <dbReference type="NCBI Taxonomy" id="1076179"/>
    <lineage>
        <taxon>unclassified sequences</taxon>
        <taxon>metagenomes</taxon>
        <taxon>ecological metagenomes</taxon>
    </lineage>
</organism>
<name>A0A644ZXR4_9ZZZZ</name>
<keyword evidence="3" id="KW-0694">RNA-binding</keyword>
<dbReference type="PANTHER" id="PTHR12899">
    <property type="entry name" value="39S RIBOSOMAL PROTEIN L18, MITOCHONDRIAL"/>
    <property type="match status" value="1"/>
</dbReference>
<dbReference type="InterPro" id="IPR005484">
    <property type="entry name" value="Ribosomal_uL18_bac/plant/anim"/>
</dbReference>
<gene>
    <name evidence="6" type="primary">rplR_33</name>
    <name evidence="6" type="ORF">SDC9_90107</name>
</gene>
<evidence type="ECO:0000256" key="2">
    <source>
        <dbReference type="ARBA" id="ARBA00022730"/>
    </source>
</evidence>